<comment type="subcellular location">
    <subcellularLocation>
        <location evidence="1">Cell junction</location>
        <location evidence="1">Tight junction</location>
    </subcellularLocation>
    <subcellularLocation>
        <location evidence="2">Cell membrane</location>
        <topology evidence="2">Multi-pass membrane protein</topology>
    </subcellularLocation>
</comment>
<dbReference type="GO" id="GO:0005198">
    <property type="term" value="F:structural molecule activity"/>
    <property type="evidence" value="ECO:0007669"/>
    <property type="project" value="InterPro"/>
</dbReference>
<feature type="region of interest" description="Disordered" evidence="10">
    <location>
        <begin position="188"/>
        <end position="211"/>
    </location>
</feature>
<dbReference type="Ensembl" id="ENSCVAT00000016499.1">
    <property type="protein sequence ID" value="ENSCVAP00000026431.1"/>
    <property type="gene ID" value="ENSCVAG00000000312.1"/>
</dbReference>
<dbReference type="InterPro" id="IPR006187">
    <property type="entry name" value="Claudin"/>
</dbReference>
<keyword evidence="4" id="KW-0796">Tight junction</keyword>
<protein>
    <submittedName>
        <fullName evidence="12">Claudin i</fullName>
    </submittedName>
</protein>
<dbReference type="AlphaFoldDB" id="A0A3Q2E2K2"/>
<keyword evidence="7" id="KW-0965">Cell junction</keyword>
<evidence type="ECO:0000256" key="8">
    <source>
        <dbReference type="ARBA" id="ARBA00022989"/>
    </source>
</evidence>
<feature type="transmembrane region" description="Helical" evidence="11">
    <location>
        <begin position="82"/>
        <end position="105"/>
    </location>
</feature>
<evidence type="ECO:0000313" key="12">
    <source>
        <dbReference type="Ensembl" id="ENSCVAP00000026431.1"/>
    </source>
</evidence>
<evidence type="ECO:0000256" key="11">
    <source>
        <dbReference type="SAM" id="Phobius"/>
    </source>
</evidence>
<evidence type="ECO:0000256" key="7">
    <source>
        <dbReference type="ARBA" id="ARBA00022949"/>
    </source>
</evidence>
<evidence type="ECO:0000313" key="13">
    <source>
        <dbReference type="Proteomes" id="UP000265020"/>
    </source>
</evidence>
<dbReference type="KEGG" id="cvg:107084763"/>
<dbReference type="Gene3D" id="1.20.140.150">
    <property type="match status" value="1"/>
</dbReference>
<dbReference type="GeneID" id="107084763"/>
<comment type="similarity">
    <text evidence="3">Belongs to the claudin family.</text>
</comment>
<dbReference type="PANTHER" id="PTHR12002">
    <property type="entry name" value="CLAUDIN"/>
    <property type="match status" value="1"/>
</dbReference>
<keyword evidence="9 11" id="KW-0472">Membrane</keyword>
<keyword evidence="6 11" id="KW-0812">Transmembrane</keyword>
<dbReference type="PRINTS" id="PR01077">
    <property type="entry name" value="CLAUDIN"/>
</dbReference>
<dbReference type="Proteomes" id="UP000265020">
    <property type="component" value="Unassembled WGS sequence"/>
</dbReference>
<name>A0A3Q2E2K2_CYPVA</name>
<dbReference type="GeneTree" id="ENSGT00920000149270"/>
<dbReference type="OrthoDB" id="9899584at2759"/>
<dbReference type="OMA" id="THDMRNI"/>
<dbReference type="InterPro" id="IPR004031">
    <property type="entry name" value="PMP22/EMP/MP20/Claudin"/>
</dbReference>
<sequence length="211" mass="22668">MRSSAVEKLCLALGVLGFVGVIVCCSLPCWRVTAFEKTSFVTQKVVQEGLWKICVKEGNRQKVCSLYDSQQQVSPDLQAPRVLVVFSCILSGLSLFILFYGAIFTKYAQNEDAKPRILMVAAVGLLLGGFMAIIPVSCSAYITLKDILQPGSQIFQKTNIGVCLDVGCAAGMLLILTAGLVCRLSRPKYSSSGGKAKCYSSSASAPDNNYV</sequence>
<evidence type="ECO:0000256" key="3">
    <source>
        <dbReference type="ARBA" id="ARBA00008295"/>
    </source>
</evidence>
<keyword evidence="8 11" id="KW-1133">Transmembrane helix</keyword>
<evidence type="ECO:0000256" key="9">
    <source>
        <dbReference type="ARBA" id="ARBA00023136"/>
    </source>
</evidence>
<keyword evidence="13" id="KW-1185">Reference proteome</keyword>
<evidence type="ECO:0000256" key="6">
    <source>
        <dbReference type="ARBA" id="ARBA00022692"/>
    </source>
</evidence>
<evidence type="ECO:0000256" key="10">
    <source>
        <dbReference type="SAM" id="MobiDB-lite"/>
    </source>
</evidence>
<evidence type="ECO:0000256" key="2">
    <source>
        <dbReference type="ARBA" id="ARBA00004651"/>
    </source>
</evidence>
<dbReference type="RefSeq" id="XP_015230249.1">
    <property type="nucleotide sequence ID" value="XM_015374763.1"/>
</dbReference>
<accession>A0A3Q2E2K2</accession>
<evidence type="ECO:0000256" key="4">
    <source>
        <dbReference type="ARBA" id="ARBA00022427"/>
    </source>
</evidence>
<dbReference type="GO" id="GO:0005886">
    <property type="term" value="C:plasma membrane"/>
    <property type="evidence" value="ECO:0007669"/>
    <property type="project" value="UniProtKB-SubCell"/>
</dbReference>
<dbReference type="STRING" id="28743.ENSCVAP00000026431"/>
<proteinExistence type="inferred from homology"/>
<feature type="transmembrane region" description="Helical" evidence="11">
    <location>
        <begin position="117"/>
        <end position="142"/>
    </location>
</feature>
<keyword evidence="5" id="KW-1003">Cell membrane</keyword>
<reference evidence="12" key="2">
    <citation type="submission" date="2025-09" db="UniProtKB">
        <authorList>
            <consortium name="Ensembl"/>
        </authorList>
    </citation>
    <scope>IDENTIFICATION</scope>
</reference>
<evidence type="ECO:0000256" key="5">
    <source>
        <dbReference type="ARBA" id="ARBA00022475"/>
    </source>
</evidence>
<dbReference type="GO" id="GO:0005923">
    <property type="term" value="C:bicellular tight junction"/>
    <property type="evidence" value="ECO:0007669"/>
    <property type="project" value="UniProtKB-SubCell"/>
</dbReference>
<organism evidence="12 13">
    <name type="scientific">Cyprinodon variegatus</name>
    <name type="common">Sheepshead minnow</name>
    <dbReference type="NCBI Taxonomy" id="28743"/>
    <lineage>
        <taxon>Eukaryota</taxon>
        <taxon>Metazoa</taxon>
        <taxon>Chordata</taxon>
        <taxon>Craniata</taxon>
        <taxon>Vertebrata</taxon>
        <taxon>Euteleostomi</taxon>
        <taxon>Actinopterygii</taxon>
        <taxon>Neopterygii</taxon>
        <taxon>Teleostei</taxon>
        <taxon>Neoteleostei</taxon>
        <taxon>Acanthomorphata</taxon>
        <taxon>Ovalentaria</taxon>
        <taxon>Atherinomorphae</taxon>
        <taxon>Cyprinodontiformes</taxon>
        <taxon>Cyprinodontidae</taxon>
        <taxon>Cyprinodon</taxon>
    </lineage>
</organism>
<dbReference type="Pfam" id="PF00822">
    <property type="entry name" value="PMP22_Claudin"/>
    <property type="match status" value="1"/>
</dbReference>
<evidence type="ECO:0000256" key="1">
    <source>
        <dbReference type="ARBA" id="ARBA00004435"/>
    </source>
</evidence>
<reference evidence="12" key="1">
    <citation type="submission" date="2025-08" db="UniProtKB">
        <authorList>
            <consortium name="Ensembl"/>
        </authorList>
    </citation>
    <scope>IDENTIFICATION</scope>
</reference>
<feature type="transmembrane region" description="Helical" evidence="11">
    <location>
        <begin position="162"/>
        <end position="182"/>
    </location>
</feature>